<feature type="region of interest" description="Disordered" evidence="1">
    <location>
        <begin position="67"/>
        <end position="86"/>
    </location>
</feature>
<dbReference type="AlphaFoldDB" id="A0ABD2IBW1"/>
<reference evidence="2 3" key="1">
    <citation type="submission" date="2024-10" db="EMBL/GenBank/DDBJ databases">
        <authorList>
            <person name="Kim D."/>
        </authorList>
    </citation>
    <scope>NUCLEOTIDE SEQUENCE [LARGE SCALE GENOMIC DNA]</scope>
    <source>
        <strain evidence="2">BH-2024</strain>
    </source>
</reference>
<dbReference type="Proteomes" id="UP001620626">
    <property type="component" value="Unassembled WGS sequence"/>
</dbReference>
<proteinExistence type="predicted"/>
<feature type="compositionally biased region" description="Polar residues" evidence="1">
    <location>
        <begin position="77"/>
        <end position="86"/>
    </location>
</feature>
<evidence type="ECO:0000313" key="3">
    <source>
        <dbReference type="Proteomes" id="UP001620626"/>
    </source>
</evidence>
<evidence type="ECO:0000256" key="1">
    <source>
        <dbReference type="SAM" id="MobiDB-lite"/>
    </source>
</evidence>
<keyword evidence="3" id="KW-1185">Reference proteome</keyword>
<dbReference type="EMBL" id="JBICBT010001291">
    <property type="protein sequence ID" value="KAL3074715.1"/>
    <property type="molecule type" value="Genomic_DNA"/>
</dbReference>
<gene>
    <name evidence="2" type="ORF">niasHT_037580</name>
</gene>
<sequence>MKRHSWLYKRRRQLKELVENKPQKVIIEGNQGYQIGTLWKKYRANRAKVVEEYTAALAILAQQENVWSSPDPDPAVPSTSESGSTTTCKYRRIMQLL</sequence>
<accession>A0ABD2IBW1</accession>
<protein>
    <submittedName>
        <fullName evidence="2">Uncharacterized protein</fullName>
    </submittedName>
</protein>
<evidence type="ECO:0000313" key="2">
    <source>
        <dbReference type="EMBL" id="KAL3074715.1"/>
    </source>
</evidence>
<comment type="caution">
    <text evidence="2">The sequence shown here is derived from an EMBL/GenBank/DDBJ whole genome shotgun (WGS) entry which is preliminary data.</text>
</comment>
<organism evidence="2 3">
    <name type="scientific">Heterodera trifolii</name>
    <dbReference type="NCBI Taxonomy" id="157864"/>
    <lineage>
        <taxon>Eukaryota</taxon>
        <taxon>Metazoa</taxon>
        <taxon>Ecdysozoa</taxon>
        <taxon>Nematoda</taxon>
        <taxon>Chromadorea</taxon>
        <taxon>Rhabditida</taxon>
        <taxon>Tylenchina</taxon>
        <taxon>Tylenchomorpha</taxon>
        <taxon>Tylenchoidea</taxon>
        <taxon>Heteroderidae</taxon>
        <taxon>Heteroderinae</taxon>
        <taxon>Heterodera</taxon>
    </lineage>
</organism>
<name>A0ABD2IBW1_9BILA</name>